<organism evidence="1 2">
    <name type="scientific">Xenorhabdus eapokensis</name>
    <dbReference type="NCBI Taxonomy" id="1873482"/>
    <lineage>
        <taxon>Bacteria</taxon>
        <taxon>Pseudomonadati</taxon>
        <taxon>Pseudomonadota</taxon>
        <taxon>Gammaproteobacteria</taxon>
        <taxon>Enterobacterales</taxon>
        <taxon>Morganellaceae</taxon>
        <taxon>Xenorhabdus</taxon>
    </lineage>
</organism>
<comment type="caution">
    <text evidence="1">The sequence shown here is derived from an EMBL/GenBank/DDBJ whole genome shotgun (WGS) entry which is preliminary data.</text>
</comment>
<evidence type="ECO:0000313" key="1">
    <source>
        <dbReference type="EMBL" id="OKP02418.1"/>
    </source>
</evidence>
<protein>
    <submittedName>
        <fullName evidence="1">Uncharacterized protein</fullName>
    </submittedName>
</protein>
<proteinExistence type="predicted"/>
<dbReference type="EMBL" id="MKGQ01000015">
    <property type="protein sequence ID" value="OKP02418.1"/>
    <property type="molecule type" value="Genomic_DNA"/>
</dbReference>
<name>A0A1Q5TQA3_9GAMM</name>
<dbReference type="Proteomes" id="UP000186268">
    <property type="component" value="Unassembled WGS sequence"/>
</dbReference>
<sequence length="72" mass="8167">MMTIKSRTVKGAQFLHQNTDRPAVSDNVMQGQQQHMLFVCQLQQLTTDQRSLGKIEGRLCLDSSKFGDPLEM</sequence>
<reference evidence="1 2" key="1">
    <citation type="submission" date="2016-09" db="EMBL/GenBank/DDBJ databases">
        <title>Xenorhabdus thuongxuanensis sp. nov. and Xenorhabdus eapokensis sp. nov., isolated from Steinernema species.</title>
        <authorList>
            <person name="Kaempfer P."/>
            <person name="Tobias N.J."/>
            <person name="Phan Ke L."/>
            <person name="Bode H.B."/>
            <person name="Glaeser S.P."/>
        </authorList>
    </citation>
    <scope>NUCLEOTIDE SEQUENCE [LARGE SCALE GENOMIC DNA]</scope>
    <source>
        <strain evidence="1 2">DL20</strain>
    </source>
</reference>
<gene>
    <name evidence="1" type="ORF">Xedl_02326</name>
</gene>
<accession>A0A1Q5TQA3</accession>
<keyword evidence="2" id="KW-1185">Reference proteome</keyword>
<evidence type="ECO:0000313" key="2">
    <source>
        <dbReference type="Proteomes" id="UP000186268"/>
    </source>
</evidence>
<dbReference type="AlphaFoldDB" id="A0A1Q5TQA3"/>